<dbReference type="EMBL" id="FODV01000018">
    <property type="protein sequence ID" value="SEP16845.1"/>
    <property type="molecule type" value="Genomic_DNA"/>
</dbReference>
<sequence length="75" mass="8803">MDTYRAETTRYAAQLARISWVRLSAYTPELNPVEECWRQLKDALDNRFFESLDEHNTASDTALDRLSIPDISNYF</sequence>
<keyword evidence="2" id="KW-0255">Endonuclease</keyword>
<evidence type="ECO:0000259" key="1">
    <source>
        <dbReference type="Pfam" id="PF13358"/>
    </source>
</evidence>
<dbReference type="Proteomes" id="UP000199126">
    <property type="component" value="Unassembled WGS sequence"/>
</dbReference>
<dbReference type="Gene3D" id="3.30.420.10">
    <property type="entry name" value="Ribonuclease H-like superfamily/Ribonuclease H"/>
    <property type="match status" value="1"/>
</dbReference>
<dbReference type="GO" id="GO:0003676">
    <property type="term" value="F:nucleic acid binding"/>
    <property type="evidence" value="ECO:0007669"/>
    <property type="project" value="InterPro"/>
</dbReference>
<dbReference type="AlphaFoldDB" id="A0A1H8VN60"/>
<dbReference type="InterPro" id="IPR036397">
    <property type="entry name" value="RNaseH_sf"/>
</dbReference>
<keyword evidence="2" id="KW-0378">Hydrolase</keyword>
<dbReference type="GO" id="GO:0004519">
    <property type="term" value="F:endonuclease activity"/>
    <property type="evidence" value="ECO:0007669"/>
    <property type="project" value="UniProtKB-KW"/>
</dbReference>
<proteinExistence type="predicted"/>
<organism evidence="2 3">
    <name type="scientific">Halogranum amylolyticum</name>
    <dbReference type="NCBI Taxonomy" id="660520"/>
    <lineage>
        <taxon>Archaea</taxon>
        <taxon>Methanobacteriati</taxon>
        <taxon>Methanobacteriota</taxon>
        <taxon>Stenosarchaea group</taxon>
        <taxon>Halobacteria</taxon>
        <taxon>Halobacteriales</taxon>
        <taxon>Haloferacaceae</taxon>
    </lineage>
</organism>
<feature type="domain" description="Tc1-like transposase DDE" evidence="1">
    <location>
        <begin position="9"/>
        <end position="54"/>
    </location>
</feature>
<accession>A0A1H8VN60</accession>
<evidence type="ECO:0000313" key="2">
    <source>
        <dbReference type="EMBL" id="SEP16845.1"/>
    </source>
</evidence>
<evidence type="ECO:0000313" key="3">
    <source>
        <dbReference type="Proteomes" id="UP000199126"/>
    </source>
</evidence>
<dbReference type="Pfam" id="PF13358">
    <property type="entry name" value="DDE_3"/>
    <property type="match status" value="1"/>
</dbReference>
<name>A0A1H8VN60_9EURY</name>
<dbReference type="InterPro" id="IPR038717">
    <property type="entry name" value="Tc1-like_DDE_dom"/>
</dbReference>
<protein>
    <submittedName>
        <fullName evidence="2">DDE superfamily endonuclease</fullName>
    </submittedName>
</protein>
<reference evidence="3" key="1">
    <citation type="submission" date="2016-10" db="EMBL/GenBank/DDBJ databases">
        <authorList>
            <person name="Varghese N."/>
            <person name="Submissions S."/>
        </authorList>
    </citation>
    <scope>NUCLEOTIDE SEQUENCE [LARGE SCALE GENOMIC DNA]</scope>
    <source>
        <strain evidence="3">CGMCC 1.10121</strain>
    </source>
</reference>
<gene>
    <name evidence="2" type="ORF">SAMN04487948_11823</name>
</gene>
<keyword evidence="2" id="KW-0540">Nuclease</keyword>
<keyword evidence="3" id="KW-1185">Reference proteome</keyword>